<evidence type="ECO:0000313" key="1">
    <source>
        <dbReference type="EMBL" id="AFA40492.1"/>
    </source>
</evidence>
<dbReference type="STRING" id="698757.Pogu_2465"/>
<dbReference type="Pfam" id="PF05559">
    <property type="entry name" value="DUF763"/>
    <property type="match status" value="1"/>
</dbReference>
<protein>
    <recommendedName>
        <fullName evidence="3">DUF763 domain-containing protein</fullName>
    </recommendedName>
</protein>
<reference evidence="1 2" key="1">
    <citation type="journal article" date="2012" name="Stand. Genomic Sci.">
        <title>Complete genome sequence of Pyrobaculum oguniense.</title>
        <authorList>
            <person name="Bernick D.L."/>
            <person name="Karplus K."/>
            <person name="Lui L.M."/>
            <person name="Coker J.K."/>
            <person name="Murphy J.N."/>
            <person name="Chan P.P."/>
            <person name="Cozen A.E."/>
            <person name="Lowe T.M."/>
        </authorList>
    </citation>
    <scope>NUCLEOTIDE SEQUENCE [LARGE SCALE GENOMIC DNA]</scope>
    <source>
        <strain evidence="1 2">TE7</strain>
    </source>
</reference>
<dbReference type="Proteomes" id="UP000009062">
    <property type="component" value="Chromosome"/>
</dbReference>
<dbReference type="KEGG" id="pog:Pogu_2465"/>
<gene>
    <name evidence="1" type="ordered locus">Pogu_2465</name>
</gene>
<keyword evidence="2" id="KW-1185">Reference proteome</keyword>
<evidence type="ECO:0008006" key="3">
    <source>
        <dbReference type="Google" id="ProtNLM"/>
    </source>
</evidence>
<proteinExistence type="predicted"/>
<dbReference type="EMBL" id="CP003316">
    <property type="protein sequence ID" value="AFA40492.1"/>
    <property type="molecule type" value="Genomic_DNA"/>
</dbReference>
<name>H6QDM1_PYROT</name>
<dbReference type="HOGENOM" id="CLU_061722_0_0_2"/>
<dbReference type="AlphaFoldDB" id="H6QDM1"/>
<evidence type="ECO:0000313" key="2">
    <source>
        <dbReference type="Proteomes" id="UP000009062"/>
    </source>
</evidence>
<dbReference type="InterPro" id="IPR008482">
    <property type="entry name" value="DUF763"/>
</dbReference>
<organism evidence="1 2">
    <name type="scientific">Pyrobaculum oguniense (strain DSM 13380 / JCM 10595 / TE7)</name>
    <dbReference type="NCBI Taxonomy" id="698757"/>
    <lineage>
        <taxon>Archaea</taxon>
        <taxon>Thermoproteota</taxon>
        <taxon>Thermoprotei</taxon>
        <taxon>Thermoproteales</taxon>
        <taxon>Thermoproteaceae</taxon>
        <taxon>Pyrobaculum</taxon>
    </lineage>
</organism>
<dbReference type="eggNOG" id="arCOG04253">
    <property type="taxonomic scope" value="Archaea"/>
</dbReference>
<sequence length="410" mass="46016">MPELAAKLYILGAHNRASTLTHPAFHYRDGYLYQYLGLNVRLAGTADLPLHDGTVPYWLLSRMKKLASLVLTIMHDIYGPDGIVERFAHPVFFQAFNNLIGMDWDSSGSTTVTTAVVKEALSKSEIPVRVAGGKGRQALNAPNELAEISRQFNLDAERLIATSRLVAKVDNVLVQDGYDLYHHAFFVSSTGRWAVVQQGLNPEVRMARRYHWLATENYFDSPHTGVVGVKRNRVLNLASAKSRENRSVILELVNEGATKVAKYLALLRGQATLFDVPRYHPYTKIDIEVRTVVKNLPPPKSVTDFKELLLQYRVGPKTLRALSLVAELVFKTPADWNDPATDPFKFAFAVGGKDGVPYPVDRRTYDELIAILDAVVDKARSDPGLYRYLSHLAKKAEAWRYPQDKKKPTL</sequence>
<dbReference type="PANTHER" id="PTHR38597">
    <property type="entry name" value="BLL3834 PROTEIN"/>
    <property type="match status" value="1"/>
</dbReference>
<dbReference type="PANTHER" id="PTHR38597:SF1">
    <property type="entry name" value="BLL3834 PROTEIN"/>
    <property type="match status" value="1"/>
</dbReference>
<accession>H6QDM1</accession>